<feature type="compositionally biased region" description="Polar residues" evidence="1">
    <location>
        <begin position="424"/>
        <end position="434"/>
    </location>
</feature>
<dbReference type="PANTHER" id="PTHR22933">
    <property type="entry name" value="FI18007P1-RELATED"/>
    <property type="match status" value="1"/>
</dbReference>
<dbReference type="Pfam" id="PF01607">
    <property type="entry name" value="CBM_14"/>
    <property type="match status" value="1"/>
</dbReference>
<dbReference type="GO" id="GO:0008061">
    <property type="term" value="F:chitin binding"/>
    <property type="evidence" value="ECO:0007669"/>
    <property type="project" value="InterPro"/>
</dbReference>
<feature type="region of interest" description="Disordered" evidence="1">
    <location>
        <begin position="39"/>
        <end position="66"/>
    </location>
</feature>
<feature type="compositionally biased region" description="Polar residues" evidence="1">
    <location>
        <begin position="665"/>
        <end position="692"/>
    </location>
</feature>
<dbReference type="EMBL" id="JARPUR010000001">
    <property type="protein sequence ID" value="KAK4885736.1"/>
    <property type="molecule type" value="Genomic_DNA"/>
</dbReference>
<proteinExistence type="predicted"/>
<feature type="domain" description="Chitin-binding type-2" evidence="3">
    <location>
        <begin position="105"/>
        <end position="162"/>
    </location>
</feature>
<dbReference type="PROSITE" id="PS50940">
    <property type="entry name" value="CHIT_BIND_II"/>
    <property type="match status" value="1"/>
</dbReference>
<feature type="region of interest" description="Disordered" evidence="1">
    <location>
        <begin position="239"/>
        <end position="560"/>
    </location>
</feature>
<feature type="compositionally biased region" description="Basic residues" evidence="1">
    <location>
        <begin position="239"/>
        <end position="249"/>
    </location>
</feature>
<feature type="region of interest" description="Disordered" evidence="1">
    <location>
        <begin position="625"/>
        <end position="692"/>
    </location>
</feature>
<dbReference type="SMART" id="SM00494">
    <property type="entry name" value="ChtBD2"/>
    <property type="match status" value="1"/>
</dbReference>
<feature type="compositionally biased region" description="Basic and acidic residues" evidence="1">
    <location>
        <begin position="647"/>
        <end position="659"/>
    </location>
</feature>
<accession>A0AAN7SD08</accession>
<keyword evidence="5" id="KW-1185">Reference proteome</keyword>
<protein>
    <recommendedName>
        <fullName evidence="3">Chitin-binding type-2 domain-containing protein</fullName>
    </recommendedName>
</protein>
<dbReference type="InterPro" id="IPR036508">
    <property type="entry name" value="Chitin-bd_dom_sf"/>
</dbReference>
<evidence type="ECO:0000256" key="2">
    <source>
        <dbReference type="SAM" id="SignalP"/>
    </source>
</evidence>
<gene>
    <name evidence="4" type="ORF">RN001_002007</name>
</gene>
<dbReference type="PANTHER" id="PTHR22933:SF40">
    <property type="entry name" value="CUTICULAR PROTEIN ANALOGOUS TO PERITROPHINS 1-H"/>
    <property type="match status" value="1"/>
</dbReference>
<feature type="compositionally biased region" description="Basic and acidic residues" evidence="1">
    <location>
        <begin position="262"/>
        <end position="361"/>
    </location>
</feature>
<feature type="compositionally biased region" description="Low complexity" evidence="1">
    <location>
        <begin position="178"/>
        <end position="199"/>
    </location>
</feature>
<evidence type="ECO:0000256" key="1">
    <source>
        <dbReference type="SAM" id="MobiDB-lite"/>
    </source>
</evidence>
<feature type="region of interest" description="Disordered" evidence="1">
    <location>
        <begin position="178"/>
        <end position="221"/>
    </location>
</feature>
<organism evidence="4 5">
    <name type="scientific">Aquatica leii</name>
    <dbReference type="NCBI Taxonomy" id="1421715"/>
    <lineage>
        <taxon>Eukaryota</taxon>
        <taxon>Metazoa</taxon>
        <taxon>Ecdysozoa</taxon>
        <taxon>Arthropoda</taxon>
        <taxon>Hexapoda</taxon>
        <taxon>Insecta</taxon>
        <taxon>Pterygota</taxon>
        <taxon>Neoptera</taxon>
        <taxon>Endopterygota</taxon>
        <taxon>Coleoptera</taxon>
        <taxon>Polyphaga</taxon>
        <taxon>Elateriformia</taxon>
        <taxon>Elateroidea</taxon>
        <taxon>Lampyridae</taxon>
        <taxon>Luciolinae</taxon>
        <taxon>Aquatica</taxon>
    </lineage>
</organism>
<feature type="compositionally biased region" description="Basic and acidic residues" evidence="1">
    <location>
        <begin position="625"/>
        <end position="636"/>
    </location>
</feature>
<evidence type="ECO:0000313" key="5">
    <source>
        <dbReference type="Proteomes" id="UP001353858"/>
    </source>
</evidence>
<evidence type="ECO:0000313" key="4">
    <source>
        <dbReference type="EMBL" id="KAK4885736.1"/>
    </source>
</evidence>
<sequence length="867" mass="101138">MKRPPGLWILLSAGVLCLSLQHVYGLKATELIFGKTTTTTTTTTETSADGESVTDVSPTSEDTTKSNLTGNPQIDYIYDPNLPRELNGYNLSSYPFYNSMPKDIDFKCDGLHDGFYASVPHKCQVYHHCLFGTRYDFLCANYTAFDQTTFICHFVSEVDCVNSHKYWHRNDALYQAVSTTTTPKPTPISISPALTASSRRPPPAIRRRRPSRRRPQYEYYDDDYEEDVRDDYYEDLQARRRRKRPRPRPRPVYDDYDYDDDRYERRGSGRRNENRRDSEDQFDRRKESHDRREYEDRRRYKDDRRRDYDDRVKDDEPDYRNNRDRKKNEDRRRKPLDDEDDNSRHYENRRPVDDKRYDRPKNNRKPYSDEDEYDDYKRNADRVRNPSDNDNGQPIVKPNSSSSIYNQPRMAPRIRPPVPKNEQNKFTYKSTTELPISKKSNKDEKYDDYDDDLPPARPIARPKPESEVRAERKPDKSNSERDDKRSFRRPTIFESRNKPKTPIDDYEDEEIPIQSKPRSKPDYARDSSVSNRNKGKDFEADVHELKGSNSRKDPKLKVESAEDLPIGTTVKESVREYPDAVRVIKRPFLPSRGGNPFSNRGLQPVGAKALDIAQYDVESKIDNFEQKQTKSIKASENESGNVQNARRFPEEKKPNHGFDDLNDDYTASSSKVNLQNRQENSESTQDEFQPSPVLTQVVNRLKASAAITENKEDFKTINPIPSRQNLKSKNGEENYSRSPEKPSTSARNPLDINESEYDVTLNDALNPTIPNLPIRSFPTGFSATNDYSYDTYTRPRYDVNYNRHQESRFQTRAPSQRIETVVDPYINQGERKYVALAPGPIYSNFRPSPQITQAQSHGFYSVVILKK</sequence>
<comment type="caution">
    <text evidence="4">The sequence shown here is derived from an EMBL/GenBank/DDBJ whole genome shotgun (WGS) entry which is preliminary data.</text>
</comment>
<dbReference type="SUPFAM" id="SSF57625">
    <property type="entry name" value="Invertebrate chitin-binding proteins"/>
    <property type="match status" value="1"/>
</dbReference>
<dbReference type="Gene3D" id="2.170.140.10">
    <property type="entry name" value="Chitin binding domain"/>
    <property type="match status" value="1"/>
</dbReference>
<feature type="region of interest" description="Disordered" evidence="1">
    <location>
        <begin position="714"/>
        <end position="751"/>
    </location>
</feature>
<dbReference type="InterPro" id="IPR002557">
    <property type="entry name" value="Chitin-bd_dom"/>
</dbReference>
<feature type="compositionally biased region" description="Basic and acidic residues" evidence="1">
    <location>
        <begin position="462"/>
        <end position="485"/>
    </location>
</feature>
<feature type="compositionally biased region" description="Polar residues" evidence="1">
    <location>
        <begin position="719"/>
        <end position="728"/>
    </location>
</feature>
<evidence type="ECO:0000259" key="3">
    <source>
        <dbReference type="PROSITE" id="PS50940"/>
    </source>
</evidence>
<feature type="compositionally biased region" description="Basic and acidic residues" evidence="1">
    <location>
        <begin position="375"/>
        <end position="387"/>
    </location>
</feature>
<feature type="compositionally biased region" description="Basic and acidic residues" evidence="1">
    <location>
        <begin position="729"/>
        <end position="740"/>
    </location>
</feature>
<feature type="chain" id="PRO_5042823062" description="Chitin-binding type-2 domain-containing protein" evidence="2">
    <location>
        <begin position="26"/>
        <end position="867"/>
    </location>
</feature>
<name>A0AAN7SD08_9COLE</name>
<feature type="signal peptide" evidence="2">
    <location>
        <begin position="1"/>
        <end position="25"/>
    </location>
</feature>
<feature type="compositionally biased region" description="Basic residues" evidence="1">
    <location>
        <begin position="205"/>
        <end position="214"/>
    </location>
</feature>
<feature type="compositionally biased region" description="Basic and acidic residues" evidence="1">
    <location>
        <begin position="534"/>
        <end position="560"/>
    </location>
</feature>
<feature type="compositionally biased region" description="Polar residues" evidence="1">
    <location>
        <begin position="388"/>
        <end position="406"/>
    </location>
</feature>
<dbReference type="Proteomes" id="UP001353858">
    <property type="component" value="Unassembled WGS sequence"/>
</dbReference>
<dbReference type="InterPro" id="IPR052976">
    <property type="entry name" value="Scoloptoxin-like"/>
</dbReference>
<reference evidence="5" key="1">
    <citation type="submission" date="2023-01" db="EMBL/GenBank/DDBJ databases">
        <title>Key to firefly adult light organ development and bioluminescence: homeobox transcription factors regulate luciferase expression and transportation to peroxisome.</title>
        <authorList>
            <person name="Fu X."/>
        </authorList>
    </citation>
    <scope>NUCLEOTIDE SEQUENCE [LARGE SCALE GENOMIC DNA]</scope>
</reference>
<dbReference type="AlphaFoldDB" id="A0AAN7SD08"/>
<keyword evidence="2" id="KW-0732">Signal</keyword>
<feature type="compositionally biased region" description="Polar residues" evidence="1">
    <location>
        <begin position="54"/>
        <end position="66"/>
    </location>
</feature>
<dbReference type="GO" id="GO:0005576">
    <property type="term" value="C:extracellular region"/>
    <property type="evidence" value="ECO:0007669"/>
    <property type="project" value="InterPro"/>
</dbReference>